<name>A0A0J6SD30_9HYPH</name>
<dbReference type="SUPFAM" id="SSF52141">
    <property type="entry name" value="Uracil-DNA glycosylase-like"/>
    <property type="match status" value="1"/>
</dbReference>
<gene>
    <name evidence="2" type="ORF">VQ03_27475</name>
</gene>
<evidence type="ECO:0000259" key="1">
    <source>
        <dbReference type="Pfam" id="PF03167"/>
    </source>
</evidence>
<dbReference type="EMBL" id="LABZ01000250">
    <property type="protein sequence ID" value="KMO31263.1"/>
    <property type="molecule type" value="Genomic_DNA"/>
</dbReference>
<evidence type="ECO:0000313" key="2">
    <source>
        <dbReference type="EMBL" id="KMO31263.1"/>
    </source>
</evidence>
<dbReference type="Pfam" id="PF03167">
    <property type="entry name" value="UDG"/>
    <property type="match status" value="1"/>
</dbReference>
<dbReference type="RefSeq" id="WP_048454083.1">
    <property type="nucleotide sequence ID" value="NZ_LABZ01000250.1"/>
</dbReference>
<comment type="caution">
    <text evidence="2">The sequence shown here is derived from an EMBL/GenBank/DDBJ whole genome shotgun (WGS) entry which is preliminary data.</text>
</comment>
<dbReference type="InterPro" id="IPR036895">
    <property type="entry name" value="Uracil-DNA_glycosylase-like_sf"/>
</dbReference>
<dbReference type="AlphaFoldDB" id="A0A0J6SD30"/>
<reference evidence="2 3" key="1">
    <citation type="submission" date="2015-03" db="EMBL/GenBank/DDBJ databases">
        <title>Genome sequencing of Methylobacterium tarhaniae DSM 25844.</title>
        <authorList>
            <person name="Chaudhry V."/>
            <person name="Patil P.B."/>
        </authorList>
    </citation>
    <scope>NUCLEOTIDE SEQUENCE [LARGE SCALE GENOMIC DNA]</scope>
    <source>
        <strain evidence="2 3">DSM 25844</strain>
    </source>
</reference>
<dbReference type="OrthoDB" id="4977218at2"/>
<accession>A0A0J6SD30</accession>
<organism evidence="2 3">
    <name type="scientific">Methylobacterium tarhaniae</name>
    <dbReference type="NCBI Taxonomy" id="1187852"/>
    <lineage>
        <taxon>Bacteria</taxon>
        <taxon>Pseudomonadati</taxon>
        <taxon>Pseudomonadota</taxon>
        <taxon>Alphaproteobacteria</taxon>
        <taxon>Hyphomicrobiales</taxon>
        <taxon>Methylobacteriaceae</taxon>
        <taxon>Methylobacterium</taxon>
    </lineage>
</organism>
<dbReference type="CDD" id="cd10035">
    <property type="entry name" value="UDG_like"/>
    <property type="match status" value="1"/>
</dbReference>
<protein>
    <submittedName>
        <fullName evidence="2">Uracil-DNA glycosylase</fullName>
    </submittedName>
</protein>
<dbReference type="Gene3D" id="3.40.470.10">
    <property type="entry name" value="Uracil-DNA glycosylase-like domain"/>
    <property type="match status" value="1"/>
</dbReference>
<keyword evidence="3" id="KW-1185">Reference proteome</keyword>
<dbReference type="Proteomes" id="UP000036449">
    <property type="component" value="Unassembled WGS sequence"/>
</dbReference>
<sequence>MTPDAFIDDLAGLRFPGTFNPYAESCPEFDADDAPRIRRENLRLVLEAAAAAGVDSIWVARDLGYRGGRRTGLALTDEAHLSAHAGLYGSLPLVRATRGPAMAERTAKAVWQVLRSVGRPVFLWNVFPLHPHGAEGPMSNRCHNRAERLASRHYLDWLVAELRPRTVVAIGNDAAAALSDLDVSAFRVRHPSYGGQGEFLARMRELYALPVPDRCGAQATLV</sequence>
<dbReference type="InterPro" id="IPR005122">
    <property type="entry name" value="Uracil-DNA_glycosylase-like"/>
</dbReference>
<dbReference type="PATRIC" id="fig|1187852.3.peg.3679"/>
<evidence type="ECO:0000313" key="3">
    <source>
        <dbReference type="Proteomes" id="UP000036449"/>
    </source>
</evidence>
<proteinExistence type="predicted"/>
<feature type="domain" description="Uracil-DNA glycosylase-like" evidence="1">
    <location>
        <begin position="99"/>
        <end position="195"/>
    </location>
</feature>